<protein>
    <recommendedName>
        <fullName evidence="9">Apolipoprotein N-acyltransferase</fullName>
        <shortName evidence="9">ALP N-acyltransferase</shortName>
        <ecNumber evidence="9">2.3.1.269</ecNumber>
    </recommendedName>
</protein>
<reference evidence="11 12" key="1">
    <citation type="journal article" date="2004" name="Proc. Natl. Acad. Sci. U.S.A.">
        <title>The louse-borne human pathogen Bartonella quintana is a genomic derivative of the zoonotic agent Bartonella henselae.</title>
        <authorList>
            <person name="Alsmark U.C.M."/>
            <person name="Frank A.C."/>
            <person name="Karlberg E.O."/>
            <person name="Legault B.-A."/>
            <person name="Ardell D.H."/>
            <person name="Canbaeck B."/>
            <person name="Eriksson A.-S."/>
            <person name="Naeslund A.K."/>
            <person name="Handley S.A."/>
            <person name="Huvet M."/>
            <person name="La Scola B."/>
            <person name="Holmberg M."/>
            <person name="Andersson S.G.E."/>
        </authorList>
    </citation>
    <scope>NUCLEOTIDE SEQUENCE [LARGE SCALE GENOMIC DNA]</scope>
    <source>
        <strain evidence="11 12">Toulouse</strain>
    </source>
</reference>
<keyword evidence="3 9" id="KW-1003">Cell membrane</keyword>
<feature type="transmembrane region" description="Helical" evidence="9">
    <location>
        <begin position="150"/>
        <end position="171"/>
    </location>
</feature>
<accession>A0A0H3LTD9</accession>
<dbReference type="Proteomes" id="UP000000597">
    <property type="component" value="Chromosome"/>
</dbReference>
<dbReference type="InterPro" id="IPR004563">
    <property type="entry name" value="Apolipo_AcylTrfase"/>
</dbReference>
<evidence type="ECO:0000256" key="3">
    <source>
        <dbReference type="ARBA" id="ARBA00022475"/>
    </source>
</evidence>
<keyword evidence="4 9" id="KW-0808">Transferase</keyword>
<evidence type="ECO:0000256" key="5">
    <source>
        <dbReference type="ARBA" id="ARBA00022692"/>
    </source>
</evidence>
<comment type="pathway">
    <text evidence="9">Protein modification; lipoprotein biosynthesis (N-acyl transfer).</text>
</comment>
<dbReference type="GO" id="GO:0005886">
    <property type="term" value="C:plasma membrane"/>
    <property type="evidence" value="ECO:0007669"/>
    <property type="project" value="UniProtKB-SubCell"/>
</dbReference>
<dbReference type="eggNOG" id="COG0815">
    <property type="taxonomic scope" value="Bacteria"/>
</dbReference>
<evidence type="ECO:0000313" key="12">
    <source>
        <dbReference type="Proteomes" id="UP000000597"/>
    </source>
</evidence>
<feature type="transmembrane region" description="Helical" evidence="9">
    <location>
        <begin position="49"/>
        <end position="67"/>
    </location>
</feature>
<sequence length="544" mass="60865">MKSLNKMSSPKNSQAFLNRFIVFSLSVTGWKRQAVLFLCGAFSSFALPPFYLTPLCFLTFPVFIVLLDKISAIQNRKKCLLIYALSCGTFGFGYFICSLWWLSNALLTDPVAFGWAVPFAIFFPPLYLSLYWFFAGFIVGLLWTKGIARFFVLAFALGLAEWLRSILFTGFPWNALGYTIMPTPMFMQSDAILGLYGMNILAVLIYSLPTVLLTDEKKKLALVFCLSLILAHSGFGFYRLNSAPNITDYKKNSHWVRIIQPSIQQNTKLSNTTREAIFAAHMDLSVTSTADQNPEPDFIVWPEASIPYLLYDNSVITMHIASFLKLKQWAIIGAIRASNDPLHAQTQYFNTIAVINAKGDILNTSDKLHLVPFGEYLPYQNLFKKIGLYALADNIGGYSAASVRKTVMMPNGFSYLPLICYEAIFPNEMTFKGSPPQAIINVTNDAWFGITPGPYQHLQQAQLRAVELGIPLIRAANNGISAVIDSYGRIVVALQQNAVGVIDSPIPSPIIPTWNNEYRIFSTFILFILMLLCRIGFGSTKQLK</sequence>
<dbReference type="UniPathway" id="UPA00666"/>
<dbReference type="PANTHER" id="PTHR38686:SF1">
    <property type="entry name" value="APOLIPOPROTEIN N-ACYLTRANSFERASE"/>
    <property type="match status" value="1"/>
</dbReference>
<keyword evidence="8 9" id="KW-0012">Acyltransferase</keyword>
<feature type="transmembrane region" description="Helical" evidence="9">
    <location>
        <begin position="122"/>
        <end position="143"/>
    </location>
</feature>
<feature type="transmembrane region" description="Helical" evidence="9">
    <location>
        <begin position="191"/>
        <end position="213"/>
    </location>
</feature>
<comment type="catalytic activity">
    <reaction evidence="9">
        <text>N-terminal S-1,2-diacyl-sn-glyceryl-L-cysteinyl-[lipoprotein] + a glycerophospholipid = N-acyl-S-1,2-diacyl-sn-glyceryl-L-cysteinyl-[lipoprotein] + a 2-acyl-sn-glycero-3-phospholipid + H(+)</text>
        <dbReference type="Rhea" id="RHEA:48228"/>
        <dbReference type="Rhea" id="RHEA-COMP:14681"/>
        <dbReference type="Rhea" id="RHEA-COMP:14684"/>
        <dbReference type="ChEBI" id="CHEBI:15378"/>
        <dbReference type="ChEBI" id="CHEBI:136912"/>
        <dbReference type="ChEBI" id="CHEBI:140656"/>
        <dbReference type="ChEBI" id="CHEBI:140657"/>
        <dbReference type="ChEBI" id="CHEBI:140660"/>
        <dbReference type="EC" id="2.3.1.269"/>
    </reaction>
</comment>
<dbReference type="PANTHER" id="PTHR38686">
    <property type="entry name" value="APOLIPOPROTEIN N-ACYLTRANSFERASE"/>
    <property type="match status" value="1"/>
</dbReference>
<dbReference type="InterPro" id="IPR036526">
    <property type="entry name" value="C-N_Hydrolase_sf"/>
</dbReference>
<evidence type="ECO:0000256" key="1">
    <source>
        <dbReference type="ARBA" id="ARBA00004651"/>
    </source>
</evidence>
<evidence type="ECO:0000313" key="11">
    <source>
        <dbReference type="EMBL" id="CAF25713.1"/>
    </source>
</evidence>
<feature type="domain" description="CN hydrolase" evidence="10">
    <location>
        <begin position="259"/>
        <end position="508"/>
    </location>
</feature>
<evidence type="ECO:0000256" key="6">
    <source>
        <dbReference type="ARBA" id="ARBA00022989"/>
    </source>
</evidence>
<feature type="transmembrane region" description="Helical" evidence="9">
    <location>
        <begin position="79"/>
        <end position="102"/>
    </location>
</feature>
<proteinExistence type="inferred from homology"/>
<dbReference type="CDD" id="cd07571">
    <property type="entry name" value="ALP_N-acyl_transferase"/>
    <property type="match status" value="1"/>
</dbReference>
<dbReference type="InterPro" id="IPR003010">
    <property type="entry name" value="C-N_Hydrolase"/>
</dbReference>
<dbReference type="OrthoDB" id="9804277at2"/>
<comment type="similarity">
    <text evidence="2 9">Belongs to the CN hydrolase family. Apolipoprotein N-acyltransferase subfamily.</text>
</comment>
<dbReference type="SUPFAM" id="SSF56317">
    <property type="entry name" value="Carbon-nitrogen hydrolase"/>
    <property type="match status" value="1"/>
</dbReference>
<dbReference type="GO" id="GO:0042158">
    <property type="term" value="P:lipoprotein biosynthetic process"/>
    <property type="evidence" value="ECO:0007669"/>
    <property type="project" value="UniProtKB-UniRule"/>
</dbReference>
<evidence type="ECO:0000256" key="9">
    <source>
        <dbReference type="HAMAP-Rule" id="MF_01148"/>
    </source>
</evidence>
<dbReference type="InterPro" id="IPR045378">
    <property type="entry name" value="LNT_N"/>
</dbReference>
<keyword evidence="9" id="KW-0997">Cell inner membrane</keyword>
<dbReference type="HAMAP" id="MF_01148">
    <property type="entry name" value="Lnt"/>
    <property type="match status" value="1"/>
</dbReference>
<keyword evidence="5 9" id="KW-0812">Transmembrane</keyword>
<feature type="transmembrane region" description="Helical" evidence="9">
    <location>
        <begin position="220"/>
        <end position="238"/>
    </location>
</feature>
<keyword evidence="7 9" id="KW-0472">Membrane</keyword>
<gene>
    <name evidence="9 11" type="primary">lnt</name>
    <name evidence="11" type="ordered locus">BQ02100</name>
</gene>
<dbReference type="PROSITE" id="PS50263">
    <property type="entry name" value="CN_HYDROLASE"/>
    <property type="match status" value="1"/>
</dbReference>
<organism evidence="11 12">
    <name type="scientific">Bartonella quintana (strain Toulouse)</name>
    <name type="common">Rochalimaea quintana</name>
    <dbReference type="NCBI Taxonomy" id="283165"/>
    <lineage>
        <taxon>Bacteria</taxon>
        <taxon>Pseudomonadati</taxon>
        <taxon>Pseudomonadota</taxon>
        <taxon>Alphaproteobacteria</taxon>
        <taxon>Hyphomicrobiales</taxon>
        <taxon>Bartonellaceae</taxon>
        <taxon>Bartonella</taxon>
    </lineage>
</organism>
<dbReference type="Gene3D" id="3.60.110.10">
    <property type="entry name" value="Carbon-nitrogen hydrolase"/>
    <property type="match status" value="1"/>
</dbReference>
<keyword evidence="11" id="KW-0449">Lipoprotein</keyword>
<dbReference type="Pfam" id="PF00795">
    <property type="entry name" value="CN_hydrolase"/>
    <property type="match status" value="1"/>
</dbReference>
<dbReference type="Pfam" id="PF20154">
    <property type="entry name" value="LNT_N"/>
    <property type="match status" value="1"/>
</dbReference>
<evidence type="ECO:0000256" key="7">
    <source>
        <dbReference type="ARBA" id="ARBA00023136"/>
    </source>
</evidence>
<evidence type="ECO:0000256" key="2">
    <source>
        <dbReference type="ARBA" id="ARBA00010065"/>
    </source>
</evidence>
<comment type="function">
    <text evidence="9">Catalyzes the phospholipid dependent N-acylation of the N-terminal cysteine of apolipoprotein, the last step in lipoprotein maturation.</text>
</comment>
<feature type="transmembrane region" description="Helical" evidence="9">
    <location>
        <begin position="518"/>
        <end position="537"/>
    </location>
</feature>
<evidence type="ECO:0000256" key="8">
    <source>
        <dbReference type="ARBA" id="ARBA00023315"/>
    </source>
</evidence>
<dbReference type="GO" id="GO:0016410">
    <property type="term" value="F:N-acyltransferase activity"/>
    <property type="evidence" value="ECO:0007669"/>
    <property type="project" value="UniProtKB-UniRule"/>
</dbReference>
<dbReference type="EC" id="2.3.1.269" evidence="9"/>
<dbReference type="KEGG" id="bqu:BQ02100"/>
<evidence type="ECO:0000256" key="4">
    <source>
        <dbReference type="ARBA" id="ARBA00022679"/>
    </source>
</evidence>
<keyword evidence="6 9" id="KW-1133">Transmembrane helix</keyword>
<dbReference type="RefSeq" id="WP_011179028.1">
    <property type="nucleotide sequence ID" value="NC_005955.1"/>
</dbReference>
<name>A0A0H3LTD9_BARQU</name>
<dbReference type="HOGENOM" id="CLU_019563_3_1_5"/>
<dbReference type="NCBIfam" id="TIGR00546">
    <property type="entry name" value="lnt"/>
    <property type="match status" value="1"/>
</dbReference>
<dbReference type="EMBL" id="BX897700">
    <property type="protein sequence ID" value="CAF25713.1"/>
    <property type="molecule type" value="Genomic_DNA"/>
</dbReference>
<comment type="subcellular location">
    <subcellularLocation>
        <location evidence="9">Cell inner membrane</location>
        <topology evidence="9">Multi-pass membrane protein</topology>
    </subcellularLocation>
    <subcellularLocation>
        <location evidence="1">Cell membrane</location>
        <topology evidence="1">Multi-pass membrane protein</topology>
    </subcellularLocation>
</comment>
<dbReference type="AlphaFoldDB" id="A0A0H3LTD9"/>
<evidence type="ECO:0000259" key="10">
    <source>
        <dbReference type="PROSITE" id="PS50263"/>
    </source>
</evidence>